<comment type="similarity">
    <text evidence="2">Belongs to the asparagine synthetase family.</text>
</comment>
<dbReference type="CDD" id="cd01991">
    <property type="entry name" value="Asn_synthase_B_C"/>
    <property type="match status" value="1"/>
</dbReference>
<dbReference type="InterPro" id="IPR033738">
    <property type="entry name" value="AsnB_N"/>
</dbReference>
<dbReference type="Pfam" id="PF00733">
    <property type="entry name" value="Asn_synthase"/>
    <property type="match status" value="1"/>
</dbReference>
<evidence type="ECO:0000256" key="1">
    <source>
        <dbReference type="ARBA" id="ARBA00005187"/>
    </source>
</evidence>
<keyword evidence="8" id="KW-0028">Amino-acid biosynthesis</keyword>
<accession>A0A5S9N2E0</accession>
<evidence type="ECO:0000256" key="5">
    <source>
        <dbReference type="ARBA" id="ARBA00022840"/>
    </source>
</evidence>
<dbReference type="InterPro" id="IPR006426">
    <property type="entry name" value="Asn_synth_AEB"/>
</dbReference>
<evidence type="ECO:0000256" key="7">
    <source>
        <dbReference type="ARBA" id="ARBA00048741"/>
    </source>
</evidence>
<feature type="active site" description="For GATase activity" evidence="8">
    <location>
        <position position="2"/>
    </location>
</feature>
<dbReference type="CDD" id="cd00712">
    <property type="entry name" value="AsnB"/>
    <property type="match status" value="1"/>
</dbReference>
<dbReference type="Proteomes" id="UP000434580">
    <property type="component" value="Unassembled WGS sequence"/>
</dbReference>
<dbReference type="SUPFAM" id="SSF52402">
    <property type="entry name" value="Adenine nucleotide alpha hydrolases-like"/>
    <property type="match status" value="1"/>
</dbReference>
<feature type="binding site" evidence="9">
    <location>
        <position position="303"/>
    </location>
    <ligand>
        <name>ATP</name>
        <dbReference type="ChEBI" id="CHEBI:30616"/>
    </ligand>
</feature>
<dbReference type="PROSITE" id="PS51278">
    <property type="entry name" value="GATASE_TYPE_2"/>
    <property type="match status" value="1"/>
</dbReference>
<reference evidence="12 13" key="1">
    <citation type="submission" date="2019-11" db="EMBL/GenBank/DDBJ databases">
        <authorList>
            <person name="Holert J."/>
        </authorList>
    </citation>
    <scope>NUCLEOTIDE SEQUENCE [LARGE SCALE GENOMIC DNA]</scope>
    <source>
        <strain evidence="12">BC5_2</strain>
    </source>
</reference>
<evidence type="ECO:0000256" key="3">
    <source>
        <dbReference type="ARBA" id="ARBA00012737"/>
    </source>
</evidence>
<keyword evidence="8" id="KW-0061">Asparagine biosynthesis</keyword>
<evidence type="ECO:0000256" key="8">
    <source>
        <dbReference type="PIRSR" id="PIRSR001589-1"/>
    </source>
</evidence>
<sequence>MCGFAGFLSPKNTDYDSGSVLEDMVATLRHRGPDSSGHLRLDLDAEDLFLGHSRLAIQDLSEAGHQPMASAGDRFSMVFNGEIYNHLELRQEFEKLAGIEWRGRSDTETLLVGFELIGIRGVIEKTVGMFALAVFDHELQKLYLIRDRFGEKPLYYGWQGTSFIFASELKAFRKHPQFSSQIDREALTAYFRYNYVPGSLCIYLGLKKLTAGSILTLDIRSRELVVDSYWSPAEAAAKALCSRFSGSEDEAIDQLESLFRSSVQSQMLSDVPLGAFLSGGVDSSAVVSMMQQVSEVPVHTFSIGFNEEGFNEAVHAKAVAEHLGTVHTELYVSADDALKVIPELPFIFDEPFADSSQIPMYLVARLAREHVTVALSGDGGDELFGGYNRYLAASQLWQKLEKFPLPIRNAAGYLMTRVSPDSYDRLFALLPSFNRVPQVGLKIHKAAKALKASSIGSLYLGLVSGFDDPASLVLRGKDAHGLTSLDANCSDVEKMMLWDAEGYLTDDILVKVDRAGMGVSLEGRIPLLDHRIFEFAWSLPQSFKIKGNVGKWVLRQLLYRHVPQDIIERPKAGFALPIAEWLRGPLKQWAESLIGREVLCDQGYLDCEVIQRYWQEHQAGRYDWSRELWSVLVFQQWLAEQEN</sequence>
<keyword evidence="12" id="KW-0436">Ligase</keyword>
<name>A0A5S9N2E0_9GAMM</name>
<dbReference type="GO" id="GO:0006529">
    <property type="term" value="P:asparagine biosynthetic process"/>
    <property type="evidence" value="ECO:0007669"/>
    <property type="project" value="UniProtKB-KW"/>
</dbReference>
<comment type="pathway">
    <text evidence="1">Amino-acid biosynthesis; L-asparagine biosynthesis; L-asparagine from L-aspartate (L-Gln route): step 1/1.</text>
</comment>
<dbReference type="InterPro" id="IPR014729">
    <property type="entry name" value="Rossmann-like_a/b/a_fold"/>
</dbReference>
<dbReference type="NCBIfam" id="TIGR01536">
    <property type="entry name" value="asn_synth_AEB"/>
    <property type="match status" value="1"/>
</dbReference>
<evidence type="ECO:0000256" key="2">
    <source>
        <dbReference type="ARBA" id="ARBA00005752"/>
    </source>
</evidence>
<feature type="site" description="Important for beta-aspartyl-AMP intermediate formation" evidence="10">
    <location>
        <position position="378"/>
    </location>
</feature>
<dbReference type="Pfam" id="PF13537">
    <property type="entry name" value="GATase_7"/>
    <property type="match status" value="1"/>
</dbReference>
<keyword evidence="5 9" id="KW-0067">ATP-binding</keyword>
<dbReference type="InterPro" id="IPR017932">
    <property type="entry name" value="GATase_2_dom"/>
</dbReference>
<dbReference type="EC" id="6.3.5.4" evidence="3"/>
<keyword evidence="6 8" id="KW-0315">Glutamine amidotransferase</keyword>
<evidence type="ECO:0000313" key="12">
    <source>
        <dbReference type="EMBL" id="CAA0080625.1"/>
    </source>
</evidence>
<dbReference type="PIRSF" id="PIRSF001589">
    <property type="entry name" value="Asn_synthetase_glu-h"/>
    <property type="match status" value="1"/>
</dbReference>
<dbReference type="InterPro" id="IPR001962">
    <property type="entry name" value="Asn_synthase"/>
</dbReference>
<dbReference type="AlphaFoldDB" id="A0A5S9N2E0"/>
<dbReference type="GO" id="GO:0005524">
    <property type="term" value="F:ATP binding"/>
    <property type="evidence" value="ECO:0007669"/>
    <property type="project" value="UniProtKB-KW"/>
</dbReference>
<dbReference type="Gene3D" id="3.40.50.620">
    <property type="entry name" value="HUPs"/>
    <property type="match status" value="1"/>
</dbReference>
<evidence type="ECO:0000256" key="9">
    <source>
        <dbReference type="PIRSR" id="PIRSR001589-2"/>
    </source>
</evidence>
<dbReference type="PANTHER" id="PTHR43284">
    <property type="entry name" value="ASPARAGINE SYNTHETASE (GLUTAMINE-HYDROLYZING)"/>
    <property type="match status" value="1"/>
</dbReference>
<dbReference type="SUPFAM" id="SSF56235">
    <property type="entry name" value="N-terminal nucleophile aminohydrolases (Ntn hydrolases)"/>
    <property type="match status" value="1"/>
</dbReference>
<evidence type="ECO:0000313" key="13">
    <source>
        <dbReference type="Proteomes" id="UP000434580"/>
    </source>
</evidence>
<dbReference type="GO" id="GO:0004066">
    <property type="term" value="F:asparagine synthase (glutamine-hydrolyzing) activity"/>
    <property type="evidence" value="ECO:0007669"/>
    <property type="project" value="UniProtKB-EC"/>
</dbReference>
<evidence type="ECO:0000256" key="4">
    <source>
        <dbReference type="ARBA" id="ARBA00022741"/>
    </source>
</evidence>
<evidence type="ECO:0000259" key="11">
    <source>
        <dbReference type="PROSITE" id="PS51278"/>
    </source>
</evidence>
<gene>
    <name evidence="12" type="primary">asnB_1</name>
    <name evidence="12" type="ORF">DPBNPPHM_00273</name>
</gene>
<dbReference type="EMBL" id="CACSII010000001">
    <property type="protein sequence ID" value="CAA0080625.1"/>
    <property type="molecule type" value="Genomic_DNA"/>
</dbReference>
<evidence type="ECO:0000256" key="6">
    <source>
        <dbReference type="ARBA" id="ARBA00022962"/>
    </source>
</evidence>
<feature type="domain" description="Glutamine amidotransferase type-2" evidence="11">
    <location>
        <begin position="2"/>
        <end position="220"/>
    </location>
</feature>
<comment type="catalytic activity">
    <reaction evidence="7">
        <text>L-aspartate + L-glutamine + ATP + H2O = L-asparagine + L-glutamate + AMP + diphosphate + H(+)</text>
        <dbReference type="Rhea" id="RHEA:12228"/>
        <dbReference type="ChEBI" id="CHEBI:15377"/>
        <dbReference type="ChEBI" id="CHEBI:15378"/>
        <dbReference type="ChEBI" id="CHEBI:29985"/>
        <dbReference type="ChEBI" id="CHEBI:29991"/>
        <dbReference type="ChEBI" id="CHEBI:30616"/>
        <dbReference type="ChEBI" id="CHEBI:33019"/>
        <dbReference type="ChEBI" id="CHEBI:58048"/>
        <dbReference type="ChEBI" id="CHEBI:58359"/>
        <dbReference type="ChEBI" id="CHEBI:456215"/>
        <dbReference type="EC" id="6.3.5.4"/>
    </reaction>
</comment>
<feature type="binding site" evidence="9">
    <location>
        <begin position="376"/>
        <end position="377"/>
    </location>
    <ligand>
        <name>ATP</name>
        <dbReference type="ChEBI" id="CHEBI:30616"/>
    </ligand>
</feature>
<dbReference type="OrthoDB" id="9763290at2"/>
<feature type="binding site" evidence="9">
    <location>
        <position position="106"/>
    </location>
    <ligand>
        <name>L-glutamine</name>
        <dbReference type="ChEBI" id="CHEBI:58359"/>
    </ligand>
</feature>
<dbReference type="InterPro" id="IPR029055">
    <property type="entry name" value="Ntn_hydrolases_N"/>
</dbReference>
<protein>
    <recommendedName>
        <fullName evidence="3">asparagine synthase (glutamine-hydrolyzing)</fullName>
        <ecNumber evidence="3">6.3.5.4</ecNumber>
    </recommendedName>
</protein>
<evidence type="ECO:0000256" key="10">
    <source>
        <dbReference type="PIRSR" id="PIRSR001589-3"/>
    </source>
</evidence>
<proteinExistence type="inferred from homology"/>
<keyword evidence="4 9" id="KW-0547">Nucleotide-binding</keyword>
<organism evidence="12 13">
    <name type="scientific">BD1-7 clade bacterium</name>
    <dbReference type="NCBI Taxonomy" id="2029982"/>
    <lineage>
        <taxon>Bacteria</taxon>
        <taxon>Pseudomonadati</taxon>
        <taxon>Pseudomonadota</taxon>
        <taxon>Gammaproteobacteria</taxon>
        <taxon>Cellvibrionales</taxon>
        <taxon>Spongiibacteraceae</taxon>
        <taxon>BD1-7 clade</taxon>
    </lineage>
</organism>
<dbReference type="PANTHER" id="PTHR43284:SF1">
    <property type="entry name" value="ASPARAGINE SYNTHETASE"/>
    <property type="match status" value="1"/>
</dbReference>
<dbReference type="Gene3D" id="3.60.20.10">
    <property type="entry name" value="Glutamine Phosphoribosylpyrophosphate, subunit 1, domain 1"/>
    <property type="match status" value="1"/>
</dbReference>
<dbReference type="InterPro" id="IPR051786">
    <property type="entry name" value="ASN_synthetase/amidase"/>
</dbReference>
<dbReference type="GO" id="GO:0005829">
    <property type="term" value="C:cytosol"/>
    <property type="evidence" value="ECO:0007669"/>
    <property type="project" value="TreeGrafter"/>
</dbReference>